<dbReference type="Gene3D" id="1.25.40.570">
    <property type="match status" value="1"/>
</dbReference>
<protein>
    <submittedName>
        <fullName evidence="1">Uncharacterized protein</fullName>
    </submittedName>
</protein>
<evidence type="ECO:0000313" key="2">
    <source>
        <dbReference type="Proteomes" id="UP001632038"/>
    </source>
</evidence>
<proteinExistence type="predicted"/>
<comment type="caution">
    <text evidence="1">The sequence shown here is derived from an EMBL/GenBank/DDBJ whole genome shotgun (WGS) entry which is preliminary data.</text>
</comment>
<name>A0ABD3B7H5_9LAMI</name>
<evidence type="ECO:0000313" key="1">
    <source>
        <dbReference type="EMBL" id="KAL3613303.1"/>
    </source>
</evidence>
<dbReference type="PANTHER" id="PTHR47264">
    <property type="entry name" value="OS01G0128800 PROTEIN"/>
    <property type="match status" value="1"/>
</dbReference>
<keyword evidence="2" id="KW-1185">Reference proteome</keyword>
<dbReference type="PANTHER" id="PTHR47264:SF3">
    <property type="entry name" value="SYNAPTOTAGMIN-5 ISOFORM X1"/>
    <property type="match status" value="1"/>
</dbReference>
<organism evidence="1 2">
    <name type="scientific">Castilleja foliolosa</name>
    <dbReference type="NCBI Taxonomy" id="1961234"/>
    <lineage>
        <taxon>Eukaryota</taxon>
        <taxon>Viridiplantae</taxon>
        <taxon>Streptophyta</taxon>
        <taxon>Embryophyta</taxon>
        <taxon>Tracheophyta</taxon>
        <taxon>Spermatophyta</taxon>
        <taxon>Magnoliopsida</taxon>
        <taxon>eudicotyledons</taxon>
        <taxon>Gunneridae</taxon>
        <taxon>Pentapetalae</taxon>
        <taxon>asterids</taxon>
        <taxon>lamiids</taxon>
        <taxon>Lamiales</taxon>
        <taxon>Orobanchaceae</taxon>
        <taxon>Pedicularideae</taxon>
        <taxon>Castillejinae</taxon>
        <taxon>Castilleja</taxon>
    </lineage>
</organism>
<accession>A0ABD3B7H5</accession>
<reference evidence="2" key="1">
    <citation type="journal article" date="2024" name="IScience">
        <title>Strigolactones Initiate the Formation of Haustorium-like Structures in Castilleja.</title>
        <authorList>
            <person name="Buerger M."/>
            <person name="Peterson D."/>
            <person name="Chory J."/>
        </authorList>
    </citation>
    <scope>NUCLEOTIDE SEQUENCE [LARGE SCALE GENOMIC DNA]</scope>
</reference>
<dbReference type="EMBL" id="JAVIJP010000149">
    <property type="protein sequence ID" value="KAL3613303.1"/>
    <property type="molecule type" value="Genomic_DNA"/>
</dbReference>
<dbReference type="AlphaFoldDB" id="A0ABD3B7H5"/>
<dbReference type="Proteomes" id="UP001632038">
    <property type="component" value="Unassembled WGS sequence"/>
</dbReference>
<gene>
    <name evidence="1" type="ORF">CASFOL_042851</name>
</gene>
<sequence>MTTPLTKENKEKQRTYDNIYGNDQRRYIVEDLNKKWMQLTLQNSPVTPLEHCEWLNKLFLEVWSNYINPKLSLRFASIVERRLKHIKSRLILMTNLIKESIRMGYNDFGEFYYAHGQLVSNTQQATKDGSTNREDDDC</sequence>